<dbReference type="EMBL" id="CAJPVJ010009641">
    <property type="protein sequence ID" value="CAG2172722.1"/>
    <property type="molecule type" value="Genomic_DNA"/>
</dbReference>
<dbReference type="AlphaFoldDB" id="A0A7R9MAW0"/>
<organism evidence="2">
    <name type="scientific">Oppiella nova</name>
    <dbReference type="NCBI Taxonomy" id="334625"/>
    <lineage>
        <taxon>Eukaryota</taxon>
        <taxon>Metazoa</taxon>
        <taxon>Ecdysozoa</taxon>
        <taxon>Arthropoda</taxon>
        <taxon>Chelicerata</taxon>
        <taxon>Arachnida</taxon>
        <taxon>Acari</taxon>
        <taxon>Acariformes</taxon>
        <taxon>Sarcoptiformes</taxon>
        <taxon>Oribatida</taxon>
        <taxon>Brachypylina</taxon>
        <taxon>Oppioidea</taxon>
        <taxon>Oppiidae</taxon>
        <taxon>Oppiella</taxon>
    </lineage>
</organism>
<dbReference type="Pfam" id="PF00047">
    <property type="entry name" value="ig"/>
    <property type="match status" value="1"/>
</dbReference>
<dbReference type="PROSITE" id="PS50835">
    <property type="entry name" value="IG_LIKE"/>
    <property type="match status" value="1"/>
</dbReference>
<dbReference type="InterPro" id="IPR036179">
    <property type="entry name" value="Ig-like_dom_sf"/>
</dbReference>
<evidence type="ECO:0000313" key="2">
    <source>
        <dbReference type="EMBL" id="CAD7655535.1"/>
    </source>
</evidence>
<dbReference type="InterPro" id="IPR013151">
    <property type="entry name" value="Immunoglobulin_dom"/>
</dbReference>
<sequence length="116" mass="12983">MCLVNIEGNSLIDISWDYDSYDFSRKTESFLESITKQTSGGVFETVSRSLTIVNASHIDSGVYTCNVTDFSETTYSVSKHLFIRSHTYSSNPFINSASLSPPYYIPLIIMITVLCV</sequence>
<protein>
    <recommendedName>
        <fullName evidence="1">Ig-like domain-containing protein</fullName>
    </recommendedName>
</protein>
<dbReference type="Gene3D" id="2.60.40.10">
    <property type="entry name" value="Immunoglobulins"/>
    <property type="match status" value="1"/>
</dbReference>
<evidence type="ECO:0000259" key="1">
    <source>
        <dbReference type="PROSITE" id="PS50835"/>
    </source>
</evidence>
<evidence type="ECO:0000313" key="3">
    <source>
        <dbReference type="Proteomes" id="UP000728032"/>
    </source>
</evidence>
<accession>A0A7R9MAW0</accession>
<feature type="domain" description="Ig-like" evidence="1">
    <location>
        <begin position="1"/>
        <end position="78"/>
    </location>
</feature>
<dbReference type="InterPro" id="IPR013783">
    <property type="entry name" value="Ig-like_fold"/>
</dbReference>
<reference evidence="2" key="1">
    <citation type="submission" date="2020-11" db="EMBL/GenBank/DDBJ databases">
        <authorList>
            <person name="Tran Van P."/>
        </authorList>
    </citation>
    <scope>NUCLEOTIDE SEQUENCE</scope>
</reference>
<name>A0A7R9MAW0_9ACAR</name>
<gene>
    <name evidence="2" type="ORF">ONB1V03_LOCUS12178</name>
</gene>
<dbReference type="Proteomes" id="UP000728032">
    <property type="component" value="Unassembled WGS sequence"/>
</dbReference>
<proteinExistence type="predicted"/>
<dbReference type="EMBL" id="OC924466">
    <property type="protein sequence ID" value="CAD7655535.1"/>
    <property type="molecule type" value="Genomic_DNA"/>
</dbReference>
<dbReference type="InterPro" id="IPR007110">
    <property type="entry name" value="Ig-like_dom"/>
</dbReference>
<keyword evidence="3" id="KW-1185">Reference proteome</keyword>
<dbReference type="SUPFAM" id="SSF48726">
    <property type="entry name" value="Immunoglobulin"/>
    <property type="match status" value="1"/>
</dbReference>